<proteinExistence type="inferred from homology"/>
<reference evidence="5" key="1">
    <citation type="submission" date="2009-07" db="EMBL/GenBank/DDBJ databases">
        <title>Complete sequence of chromosome of Methylovorus sp. SIP3-4.</title>
        <authorList>
            <person name="Lucas S."/>
            <person name="Copeland A."/>
            <person name="Lapidus A."/>
            <person name="Glavina del Rio T."/>
            <person name="Tice H."/>
            <person name="Bruce D."/>
            <person name="Goodwin L."/>
            <person name="Pitluck S."/>
            <person name="Clum A."/>
            <person name="Larimer F."/>
            <person name="Land M."/>
            <person name="Hauser L."/>
            <person name="Kyrpides N."/>
            <person name="Mikhailova N."/>
            <person name="Kayluzhnaya M."/>
            <person name="Chistoserdova L."/>
        </authorList>
    </citation>
    <scope>NUCLEOTIDE SEQUENCE [LARGE SCALE GENOMIC DNA]</scope>
    <source>
        <strain evidence="5">SIP3-4</strain>
    </source>
</reference>
<dbReference type="PANTHER" id="PTHR43318:SF1">
    <property type="entry name" value="POLYSACCHARIDE BIOSYNTHESIS PROTEIN EPSC-RELATED"/>
    <property type="match status" value="1"/>
</dbReference>
<evidence type="ECO:0000256" key="2">
    <source>
        <dbReference type="SAM" id="Phobius"/>
    </source>
</evidence>
<dbReference type="eggNOG" id="COG1086">
    <property type="taxonomic scope" value="Bacteria"/>
</dbReference>
<feature type="transmembrane region" description="Helical" evidence="2">
    <location>
        <begin position="61"/>
        <end position="82"/>
    </location>
</feature>
<reference evidence="4 5" key="2">
    <citation type="journal article" date="2011" name="J. Bacteriol.">
        <title>Genomes of three methylotrophs from a single niche uncover genetic and metabolic divergence of Methylophilaceae.</title>
        <authorList>
            <person name="Lapidus A."/>
            <person name="Clum A."/>
            <person name="Labutti K."/>
            <person name="Kaluzhnaya M.G."/>
            <person name="Lim S."/>
            <person name="Beck D.A."/>
            <person name="Glavina Del Rio T."/>
            <person name="Nolan M."/>
            <person name="Mavromatis K."/>
            <person name="Huntemann M."/>
            <person name="Lucas S."/>
            <person name="Lidstrom M.E."/>
            <person name="Ivanova N."/>
            <person name="Chistoserdova L."/>
        </authorList>
    </citation>
    <scope>NUCLEOTIDE SEQUENCE [LARGE SCALE GENOMIC DNA]</scope>
    <source>
        <strain evidence="4 5">SIP3-4</strain>
    </source>
</reference>
<feature type="transmembrane region" description="Helical" evidence="2">
    <location>
        <begin position="94"/>
        <end position="112"/>
    </location>
</feature>
<sequence length="644" mass="71484">MPGFKNKLRDHWSQYRRMANPRTSAAVLHDVAVAIAAWYVAFALRFNFQIPASFQASMLQAMLWVVPLQFVFFVNFGLYRGVWRFASLPDLKRILFAVATAAATVVAVIFMTKPHGVIPRSVLILDPMLLVLGMGGSRFLYRYWKEHRLYGAFHSQGQPVLLLGAGTSAINLLKDLTRSQEWRVVGMLDDDEAMHGRQLLGVKVLGNIDDIGYFSRRYQVEHVIVAMPSASHQQRRAAVEKANAHALTILTVPSVEDLMNGKVSISQIRRVEVEDLLGREPVQLDTEGMHALLQAQVVMVSGAGGSIGSELCRQILAFKPAKLICLDISEFALYKLEQEFSAMSNRPADIEYVVGDVKNAERLRHLLQQTKPAVIFHAAAYKHVPMMETGNVSEALHNNVLGTYTLASLAKEAGVAKFVLISTDKAVNPTNVMGASKRLAEMVCQGLQENHGTRFVIVRFGNVLGSSGSVIPKFREQIAKGGPVTVTHPDITRYFMSIPEATQLVMQAGLMGKGSEIFVLDMGESVKIADLARDMIKLSGLQDDEIEIVFTGLRPGEKLYEELLADDEHTLPTPHEKLRIAIARSADLTWVHALLKWIATTLNADEATIKQELKLWVQEYQHQDTTKVATETKRTLGPQSSTLH</sequence>
<gene>
    <name evidence="4" type="ordered locus">Msip34_1724</name>
</gene>
<dbReference type="OrthoDB" id="9803111at2"/>
<dbReference type="Proteomes" id="UP000002743">
    <property type="component" value="Chromosome"/>
</dbReference>
<keyword evidence="2" id="KW-0472">Membrane</keyword>
<dbReference type="SUPFAM" id="SSF51735">
    <property type="entry name" value="NAD(P)-binding Rossmann-fold domains"/>
    <property type="match status" value="1"/>
</dbReference>
<feature type="domain" description="Polysaccharide biosynthesis protein CapD-like" evidence="3">
    <location>
        <begin position="298"/>
        <end position="580"/>
    </location>
</feature>
<dbReference type="InterPro" id="IPR029063">
    <property type="entry name" value="SAM-dependent_MTases_sf"/>
</dbReference>
<organism evidence="4 5">
    <name type="scientific">Methylovorus glucosotrophus (strain SIP3-4)</name>
    <dbReference type="NCBI Taxonomy" id="582744"/>
    <lineage>
        <taxon>Bacteria</taxon>
        <taxon>Pseudomonadati</taxon>
        <taxon>Pseudomonadota</taxon>
        <taxon>Betaproteobacteria</taxon>
        <taxon>Nitrosomonadales</taxon>
        <taxon>Methylophilaceae</taxon>
        <taxon>Methylovorus</taxon>
    </lineage>
</organism>
<keyword evidence="5" id="KW-1185">Reference proteome</keyword>
<evidence type="ECO:0000313" key="4">
    <source>
        <dbReference type="EMBL" id="ACT50969.1"/>
    </source>
</evidence>
<keyword evidence="2" id="KW-0812">Transmembrane</keyword>
<evidence type="ECO:0000313" key="5">
    <source>
        <dbReference type="Proteomes" id="UP000002743"/>
    </source>
</evidence>
<feature type="transmembrane region" description="Helical" evidence="2">
    <location>
        <begin position="21"/>
        <end position="41"/>
    </location>
</feature>
<evidence type="ECO:0000256" key="1">
    <source>
        <dbReference type="ARBA" id="ARBA00007430"/>
    </source>
</evidence>
<dbReference type="Pfam" id="PF13727">
    <property type="entry name" value="CoA_binding_3"/>
    <property type="match status" value="1"/>
</dbReference>
<dbReference type="Gene3D" id="3.40.50.720">
    <property type="entry name" value="NAD(P)-binding Rossmann-like Domain"/>
    <property type="match status" value="2"/>
</dbReference>
<name>C6XEJ4_METGS</name>
<dbReference type="PANTHER" id="PTHR43318">
    <property type="entry name" value="UDP-N-ACETYLGLUCOSAMINE 4,6-DEHYDRATASE"/>
    <property type="match status" value="1"/>
</dbReference>
<dbReference type="InterPro" id="IPR051203">
    <property type="entry name" value="Polysaccharide_Synthase-Rel"/>
</dbReference>
<dbReference type="Pfam" id="PF02719">
    <property type="entry name" value="Polysacc_synt_2"/>
    <property type="match status" value="1"/>
</dbReference>
<dbReference type="STRING" id="582744.Msip34_1724"/>
<dbReference type="RefSeq" id="WP_015830373.1">
    <property type="nucleotide sequence ID" value="NC_012969.1"/>
</dbReference>
<accession>C6XEJ4</accession>
<dbReference type="EMBL" id="CP001674">
    <property type="protein sequence ID" value="ACT50969.1"/>
    <property type="molecule type" value="Genomic_DNA"/>
</dbReference>
<dbReference type="InterPro" id="IPR003869">
    <property type="entry name" value="Polysac_CapD-like"/>
</dbReference>
<comment type="similarity">
    <text evidence="1">Belongs to the polysaccharide synthase family.</text>
</comment>
<keyword evidence="2" id="KW-1133">Transmembrane helix</keyword>
<dbReference type="CDD" id="cd05237">
    <property type="entry name" value="UDP_invert_4-6DH_SDR_e"/>
    <property type="match status" value="1"/>
</dbReference>
<evidence type="ECO:0000259" key="3">
    <source>
        <dbReference type="Pfam" id="PF02719"/>
    </source>
</evidence>
<dbReference type="HOGENOM" id="CLU_013560_5_0_4"/>
<dbReference type="KEGG" id="mei:Msip34_1724"/>
<dbReference type="InterPro" id="IPR036291">
    <property type="entry name" value="NAD(P)-bd_dom_sf"/>
</dbReference>
<dbReference type="SUPFAM" id="SSF53335">
    <property type="entry name" value="S-adenosyl-L-methionine-dependent methyltransferases"/>
    <property type="match status" value="1"/>
</dbReference>
<dbReference type="AlphaFoldDB" id="C6XEJ4"/>
<protein>
    <submittedName>
        <fullName evidence="4">Polysaccharide biosynthesis protein CapD</fullName>
    </submittedName>
</protein>